<keyword evidence="2" id="KW-1185">Reference proteome</keyword>
<dbReference type="EMBL" id="JADPUN010000036">
    <property type="protein sequence ID" value="MBF9127691.1"/>
    <property type="molecule type" value="Genomic_DNA"/>
</dbReference>
<sequence>MARRDWGTADRLILELDKLGWQGGPQVIGAAFAIAVNRRFESVSDARAITRFVAETRSQYEGGSQLSALETEGLIRAALGEVELADTIKPDTALTIQITIIGALLQDANFTDPQLEEFIAEVEQAAARFM</sequence>
<accession>A0ABS0GNC8</accession>
<evidence type="ECO:0008006" key="3">
    <source>
        <dbReference type="Google" id="ProtNLM"/>
    </source>
</evidence>
<dbReference type="Proteomes" id="UP000638560">
    <property type="component" value="Unassembled WGS sequence"/>
</dbReference>
<organism evidence="1 2">
    <name type="scientific">Plantactinospora alkalitolerans</name>
    <dbReference type="NCBI Taxonomy" id="2789879"/>
    <lineage>
        <taxon>Bacteria</taxon>
        <taxon>Bacillati</taxon>
        <taxon>Actinomycetota</taxon>
        <taxon>Actinomycetes</taxon>
        <taxon>Micromonosporales</taxon>
        <taxon>Micromonosporaceae</taxon>
        <taxon>Plantactinospora</taxon>
    </lineage>
</organism>
<proteinExistence type="predicted"/>
<name>A0ABS0GNC8_9ACTN</name>
<gene>
    <name evidence="1" type="ORF">I0C86_01575</name>
</gene>
<protein>
    <recommendedName>
        <fullName evidence="3">TetR family transcriptional regulator</fullName>
    </recommendedName>
</protein>
<evidence type="ECO:0000313" key="1">
    <source>
        <dbReference type="EMBL" id="MBF9127691.1"/>
    </source>
</evidence>
<comment type="caution">
    <text evidence="1">The sequence shown here is derived from an EMBL/GenBank/DDBJ whole genome shotgun (WGS) entry which is preliminary data.</text>
</comment>
<reference evidence="1 2" key="1">
    <citation type="submission" date="2020-11" db="EMBL/GenBank/DDBJ databases">
        <title>A novel isolate from a Black sea contaminated sediment with potential to produce alkanes: Plantactinospora alkalitolerans sp. nov.</title>
        <authorList>
            <person name="Carro L."/>
            <person name="Veyisoglu A."/>
            <person name="Guven K."/>
            <person name="Schumann P."/>
            <person name="Klenk H.-P."/>
            <person name="Sahin N."/>
        </authorList>
    </citation>
    <scope>NUCLEOTIDE SEQUENCE [LARGE SCALE GENOMIC DNA]</scope>
    <source>
        <strain evidence="1 2">S1510</strain>
    </source>
</reference>
<evidence type="ECO:0000313" key="2">
    <source>
        <dbReference type="Proteomes" id="UP000638560"/>
    </source>
</evidence>